<dbReference type="AlphaFoldDB" id="A0A2G6E4K7"/>
<evidence type="ECO:0000256" key="1">
    <source>
        <dbReference type="SAM" id="MobiDB-lite"/>
    </source>
</evidence>
<dbReference type="Proteomes" id="UP000229740">
    <property type="component" value="Unassembled WGS sequence"/>
</dbReference>
<evidence type="ECO:0000313" key="3">
    <source>
        <dbReference type="Proteomes" id="UP000229740"/>
    </source>
</evidence>
<dbReference type="EMBL" id="PDPS01000029">
    <property type="protein sequence ID" value="PID56999.1"/>
    <property type="molecule type" value="Genomic_DNA"/>
</dbReference>
<protein>
    <submittedName>
        <fullName evidence="2">Uncharacterized protein</fullName>
    </submittedName>
</protein>
<gene>
    <name evidence="2" type="ORF">CSB45_08730</name>
</gene>
<comment type="caution">
    <text evidence="2">The sequence shown here is derived from an EMBL/GenBank/DDBJ whole genome shotgun (WGS) entry which is preliminary data.</text>
</comment>
<feature type="region of interest" description="Disordered" evidence="1">
    <location>
        <begin position="46"/>
        <end position="77"/>
    </location>
</feature>
<evidence type="ECO:0000313" key="2">
    <source>
        <dbReference type="EMBL" id="PID56999.1"/>
    </source>
</evidence>
<organism evidence="2 3">
    <name type="scientific">candidate division KSB3 bacterium</name>
    <dbReference type="NCBI Taxonomy" id="2044937"/>
    <lineage>
        <taxon>Bacteria</taxon>
        <taxon>candidate division KSB3</taxon>
    </lineage>
</organism>
<accession>A0A2G6E4K7</accession>
<sequence length="147" mass="16474">MSEKVYSPGDEVDSWCTTCKLVLGHRVVALVDGNVDKVICSTCNKKHKYRPNPPKSRAKKTATAKDTTPKKRVTRRRVKDPALIWEETLNGRALSDAAPYSFTGKFEENELIEHKNFGCGLVMRVMGEGKMEVLFKEGTKILVCGQE</sequence>
<feature type="compositionally biased region" description="Basic residues" evidence="1">
    <location>
        <begin position="46"/>
        <end position="62"/>
    </location>
</feature>
<reference evidence="2 3" key="1">
    <citation type="submission" date="2017-10" db="EMBL/GenBank/DDBJ databases">
        <title>Novel microbial diversity and functional potential in the marine mammal oral microbiome.</title>
        <authorList>
            <person name="Dudek N.K."/>
            <person name="Sun C.L."/>
            <person name="Burstein D."/>
            <person name="Kantor R.S."/>
            <person name="Aliaga Goltsman D.S."/>
            <person name="Bik E.M."/>
            <person name="Thomas B.C."/>
            <person name="Banfield J.F."/>
            <person name="Relman D.A."/>
        </authorList>
    </citation>
    <scope>NUCLEOTIDE SEQUENCE [LARGE SCALE GENOMIC DNA]</scope>
    <source>
        <strain evidence="2">DOLZORAL124_49_17</strain>
    </source>
</reference>
<proteinExistence type="predicted"/>
<name>A0A2G6E4K7_9BACT</name>